<dbReference type="PANTHER" id="PTHR32182">
    <property type="entry name" value="DNA REPLICATION AND REPAIR PROTEIN RECF"/>
    <property type="match status" value="1"/>
</dbReference>
<keyword evidence="5" id="KW-0067">ATP-binding</keyword>
<dbReference type="Pfam" id="PF13555">
    <property type="entry name" value="AAA_29"/>
    <property type="match status" value="1"/>
</dbReference>
<feature type="coiled-coil region" evidence="4">
    <location>
        <begin position="667"/>
        <end position="697"/>
    </location>
</feature>
<keyword evidence="2" id="KW-0234">DNA repair</keyword>
<dbReference type="Proteomes" id="UP000632535">
    <property type="component" value="Unassembled WGS sequence"/>
</dbReference>
<proteinExistence type="predicted"/>
<dbReference type="EMBL" id="BMDG01000003">
    <property type="protein sequence ID" value="GGI06451.1"/>
    <property type="molecule type" value="Genomic_DNA"/>
</dbReference>
<dbReference type="Pfam" id="PF13558">
    <property type="entry name" value="SbcC_Walker_B"/>
    <property type="match status" value="1"/>
</dbReference>
<evidence type="ECO:0000313" key="5">
    <source>
        <dbReference type="EMBL" id="GGI06451.1"/>
    </source>
</evidence>
<keyword evidence="3" id="KW-0742">SOS response</keyword>
<evidence type="ECO:0000256" key="1">
    <source>
        <dbReference type="ARBA" id="ARBA00022763"/>
    </source>
</evidence>
<name>A0ABQ2B2N5_9MICO</name>
<evidence type="ECO:0000313" key="6">
    <source>
        <dbReference type="Proteomes" id="UP000632535"/>
    </source>
</evidence>
<dbReference type="RefSeq" id="WP_308808199.1">
    <property type="nucleotide sequence ID" value="NZ_BMDG01000003.1"/>
</dbReference>
<evidence type="ECO:0000256" key="2">
    <source>
        <dbReference type="ARBA" id="ARBA00023204"/>
    </source>
</evidence>
<dbReference type="PANTHER" id="PTHR32182:SF0">
    <property type="entry name" value="DNA REPLICATION AND REPAIR PROTEIN RECF"/>
    <property type="match status" value="1"/>
</dbReference>
<evidence type="ECO:0000256" key="3">
    <source>
        <dbReference type="ARBA" id="ARBA00023236"/>
    </source>
</evidence>
<keyword evidence="1" id="KW-0227">DNA damage</keyword>
<gene>
    <name evidence="5" type="ORF">GCM10007368_11230</name>
</gene>
<feature type="coiled-coil region" evidence="4">
    <location>
        <begin position="471"/>
        <end position="498"/>
    </location>
</feature>
<feature type="coiled-coil region" evidence="4">
    <location>
        <begin position="369"/>
        <end position="439"/>
    </location>
</feature>
<keyword evidence="5" id="KW-0547">Nucleotide-binding</keyword>
<sequence length="1149" mass="125408">MTLTGDITSGITSGITSDAVEQAPAPRMQQSLFGLIPSASDGRQWVARSVQLVNWGGYHGHHEIRLAGTTTLLTGASGSGKSTLLDAYIALMMSHTTPFNGASNGATSGRARGQEQRNVVSYARGKLDEQRSGGAATAKDRVLRGESSDTWSAIAMTWSSQAGERLTALRAWYVPRGATRTDETTAVRAVVDADFDARGLEPLAAQRFARAGLAAAGLTTFDTDKAFATRLHAALGIGAAGDGDTAMQLLGRIQAGQQITTVDSLYKAMVLEEPETVRVAARAVAHFDELSEVRHEMDRAQRQVDVLRPMLTHRQAIDDAVAARRVVDGLGVEGPPDAGDDAPTPFTAWRDRTQLELLRDAETENRNQHRTAAERVAVAEQRITAAETELDQVRADQRKNGGDAIEAAERDVREAERVLADARRARAELEGQLAPLEREVSSRRDLDALHADARRYREARDGHTDALSEAVLEASRREKAAGEALAELEREAASLRDRRGNVPRELHEARVALARAAGLRAEDVPFVAELLEVRGEYEPWREAIGLALGGFALTLLVDEERLVGFRAAIDAVPSAVRVRFEGVPTGLALHEETDRSLLPGRLEIKAGPFGGWLAGRLAERFRHVCVDDPAELADHDLALTRSGQTSEGRRGAHGGQGRASVLGFSNHRRLEGLAADVEQARQELRLAAEALAGARLRQKGEADHFVAYSQALRVEWDDVDVAGAEERLVERRERLAALVAGSDVLRALKDDEDALRARLTELYRERADGQNRVTELAVAWKQISDQVDQVADAVERADADDVRPTPEQAQRLTALMAQVGWSGATGAQGGGGLADLTTAVGAVVRELRHEREAADDAERAARAALQALFERFNDTWPDPNRSADPDGAYEDFLRIFSELEYAQLYRLRDKWSAHLRQMSGDQLTRLNNGIAQAVAEIRDRMEPVNAILATLPFRDEHHRLRITATPTEGQDVASFRRQLREFATVPSGDVPLAEHERRYARMSRLVDRIRPDSPEHRRLVDVRDHVRISAECVDLDGNHVSVYDHIAGKSGGESQELVAFIVGAALRYQLGDAGAERPRYAPVFLDEAFIKADARFAGRAVGAWRGLGFQLIVGAPLDKVSALEPHADVVLQAIKDASGRTRLVTLVGE</sequence>
<evidence type="ECO:0000256" key="4">
    <source>
        <dbReference type="SAM" id="Coils"/>
    </source>
</evidence>
<accession>A0ABQ2B2N5</accession>
<comment type="caution">
    <text evidence="5">The sequence shown here is derived from an EMBL/GenBank/DDBJ whole genome shotgun (WGS) entry which is preliminary data.</text>
</comment>
<keyword evidence="4" id="KW-0175">Coiled coil</keyword>
<keyword evidence="6" id="KW-1185">Reference proteome</keyword>
<dbReference type="Gene3D" id="3.40.1140.10">
    <property type="match status" value="1"/>
</dbReference>
<reference evidence="6" key="1">
    <citation type="journal article" date="2019" name="Int. J. Syst. Evol. Microbiol.">
        <title>The Global Catalogue of Microorganisms (GCM) 10K type strain sequencing project: providing services to taxonomists for standard genome sequencing and annotation.</title>
        <authorList>
            <consortium name="The Broad Institute Genomics Platform"/>
            <consortium name="The Broad Institute Genome Sequencing Center for Infectious Disease"/>
            <person name="Wu L."/>
            <person name="Ma J."/>
        </authorList>
    </citation>
    <scope>NUCLEOTIDE SEQUENCE [LARGE SCALE GENOMIC DNA]</scope>
    <source>
        <strain evidence="6">CCM 8653</strain>
    </source>
</reference>
<protein>
    <submittedName>
        <fullName evidence="5">ATP-binding protein</fullName>
    </submittedName>
</protein>
<organism evidence="5 6">
    <name type="scientific">Isoptericola cucumis</name>
    <dbReference type="NCBI Taxonomy" id="1776856"/>
    <lineage>
        <taxon>Bacteria</taxon>
        <taxon>Bacillati</taxon>
        <taxon>Actinomycetota</taxon>
        <taxon>Actinomycetes</taxon>
        <taxon>Micrococcales</taxon>
        <taxon>Promicromonosporaceae</taxon>
        <taxon>Isoptericola</taxon>
    </lineage>
</organism>
<dbReference type="GO" id="GO:0005524">
    <property type="term" value="F:ATP binding"/>
    <property type="evidence" value="ECO:0007669"/>
    <property type="project" value="UniProtKB-KW"/>
</dbReference>